<protein>
    <submittedName>
        <fullName evidence="3">Sirohydrochlorin chelatase</fullName>
    </submittedName>
</protein>
<dbReference type="Gene3D" id="3.40.50.1400">
    <property type="match status" value="1"/>
</dbReference>
<comment type="caution">
    <text evidence="3">The sequence shown here is derived from an EMBL/GenBank/DDBJ whole genome shotgun (WGS) entry which is preliminary data.</text>
</comment>
<dbReference type="Proteomes" id="UP001595791">
    <property type="component" value="Unassembled WGS sequence"/>
</dbReference>
<keyword evidence="1" id="KW-0479">Metal-binding</keyword>
<dbReference type="InterPro" id="IPR002762">
    <property type="entry name" value="CbiX-like"/>
</dbReference>
<dbReference type="EMBL" id="JBHSBU010000001">
    <property type="protein sequence ID" value="MFC4161180.1"/>
    <property type="molecule type" value="Genomic_DNA"/>
</dbReference>
<organism evidence="3 4">
    <name type="scientific">Chitinimonas lacunae</name>
    <dbReference type="NCBI Taxonomy" id="1963018"/>
    <lineage>
        <taxon>Bacteria</taxon>
        <taxon>Pseudomonadati</taxon>
        <taxon>Pseudomonadota</taxon>
        <taxon>Betaproteobacteria</taxon>
        <taxon>Neisseriales</taxon>
        <taxon>Chitinibacteraceae</taxon>
        <taxon>Chitinimonas</taxon>
    </lineage>
</organism>
<dbReference type="PANTHER" id="PTHR33542">
    <property type="entry name" value="SIROHYDROCHLORIN FERROCHELATASE, CHLOROPLASTIC"/>
    <property type="match status" value="1"/>
</dbReference>
<dbReference type="SUPFAM" id="SSF53800">
    <property type="entry name" value="Chelatase"/>
    <property type="match status" value="1"/>
</dbReference>
<evidence type="ECO:0000256" key="2">
    <source>
        <dbReference type="ARBA" id="ARBA00023239"/>
    </source>
</evidence>
<proteinExistence type="predicted"/>
<evidence type="ECO:0000313" key="3">
    <source>
        <dbReference type="EMBL" id="MFC4161180.1"/>
    </source>
</evidence>
<sequence length="131" mass="14017">MLQTLILFAHGARDPAWAEPLQKLAQTLAARTPGQRVSLAFLELMTPALPDCIDQAVAQGSRRIVVIPAFMARGAHLRRDLPLLLQAARQRHQGVEIIQSAALGEAEPVITAMADWIAASYGQGGDGIDTA</sequence>
<reference evidence="4" key="1">
    <citation type="journal article" date="2019" name="Int. J. Syst. Evol. Microbiol.">
        <title>The Global Catalogue of Microorganisms (GCM) 10K type strain sequencing project: providing services to taxonomists for standard genome sequencing and annotation.</title>
        <authorList>
            <consortium name="The Broad Institute Genomics Platform"/>
            <consortium name="The Broad Institute Genome Sequencing Center for Infectious Disease"/>
            <person name="Wu L."/>
            <person name="Ma J."/>
        </authorList>
    </citation>
    <scope>NUCLEOTIDE SEQUENCE [LARGE SCALE GENOMIC DNA]</scope>
    <source>
        <strain evidence="4">LMG 29894</strain>
    </source>
</reference>
<evidence type="ECO:0000256" key="1">
    <source>
        <dbReference type="ARBA" id="ARBA00022723"/>
    </source>
</evidence>
<dbReference type="PANTHER" id="PTHR33542:SF5">
    <property type="entry name" value="FERROCHELATASE CHE1"/>
    <property type="match status" value="1"/>
</dbReference>
<evidence type="ECO:0000313" key="4">
    <source>
        <dbReference type="Proteomes" id="UP001595791"/>
    </source>
</evidence>
<name>A0ABV8MW57_9NEIS</name>
<dbReference type="Pfam" id="PF01903">
    <property type="entry name" value="CbiX"/>
    <property type="match status" value="1"/>
</dbReference>
<dbReference type="InterPro" id="IPR050963">
    <property type="entry name" value="Sirohydro_Cobaltochel/CbiX"/>
</dbReference>
<keyword evidence="2" id="KW-0456">Lyase</keyword>
<keyword evidence="4" id="KW-1185">Reference proteome</keyword>
<gene>
    <name evidence="3" type="ORF">ACFOW7_17720</name>
</gene>
<dbReference type="RefSeq" id="WP_378166834.1">
    <property type="nucleotide sequence ID" value="NZ_JBHSBU010000001.1"/>
</dbReference>
<dbReference type="CDD" id="cd03416">
    <property type="entry name" value="CbiX_SirB_N"/>
    <property type="match status" value="1"/>
</dbReference>
<accession>A0ABV8MW57</accession>